<dbReference type="EMBL" id="GG686094">
    <property type="protein sequence ID" value="EEQ99030.1"/>
    <property type="molecule type" value="Genomic_DNA"/>
</dbReference>
<feature type="signal peptide" evidence="1">
    <location>
        <begin position="1"/>
        <end position="22"/>
    </location>
</feature>
<dbReference type="InParanoid" id="C5LW93"/>
<evidence type="ECO:0000313" key="2">
    <source>
        <dbReference type="EMBL" id="EEQ99030.1"/>
    </source>
</evidence>
<feature type="chain" id="PRO_5002955099" description="RxLR effector protein" evidence="1">
    <location>
        <begin position="23"/>
        <end position="91"/>
    </location>
</feature>
<evidence type="ECO:0008006" key="4">
    <source>
        <dbReference type="Google" id="ProtNLM"/>
    </source>
</evidence>
<keyword evidence="3" id="KW-1185">Reference proteome</keyword>
<keyword evidence="1" id="KW-0732">Signal</keyword>
<sequence length="91" mass="9684">MSIISRLPVILMMIILFTVTNASTTPTGVSTELENLVSSLRARQASKYSTTKRSGSAVLNKGVTANANDNSEGLSKILRALEGVVTGRRSM</sequence>
<dbReference type="AlphaFoldDB" id="C5LW93"/>
<dbReference type="RefSeq" id="XP_002766313.1">
    <property type="nucleotide sequence ID" value="XM_002766267.1"/>
</dbReference>
<evidence type="ECO:0000256" key="1">
    <source>
        <dbReference type="SAM" id="SignalP"/>
    </source>
</evidence>
<evidence type="ECO:0000313" key="3">
    <source>
        <dbReference type="Proteomes" id="UP000007800"/>
    </source>
</evidence>
<gene>
    <name evidence="2" type="ORF">Pmar_PMAR012038</name>
</gene>
<dbReference type="OrthoDB" id="448479at2759"/>
<proteinExistence type="predicted"/>
<accession>C5LW93</accession>
<reference evidence="2 3" key="1">
    <citation type="submission" date="2008-07" db="EMBL/GenBank/DDBJ databases">
        <authorList>
            <person name="El-Sayed N."/>
            <person name="Caler E."/>
            <person name="Inman J."/>
            <person name="Amedeo P."/>
            <person name="Hass B."/>
            <person name="Wortman J."/>
        </authorList>
    </citation>
    <scope>NUCLEOTIDE SEQUENCE [LARGE SCALE GENOMIC DNA]</scope>
    <source>
        <strain evidence="3">ATCC 50983 / TXsc</strain>
    </source>
</reference>
<name>C5LW93_PERM5</name>
<protein>
    <recommendedName>
        <fullName evidence="4">RxLR effector protein</fullName>
    </recommendedName>
</protein>
<dbReference type="GeneID" id="9044181"/>
<organism evidence="3">
    <name type="scientific">Perkinsus marinus (strain ATCC 50983 / TXsc)</name>
    <dbReference type="NCBI Taxonomy" id="423536"/>
    <lineage>
        <taxon>Eukaryota</taxon>
        <taxon>Sar</taxon>
        <taxon>Alveolata</taxon>
        <taxon>Perkinsozoa</taxon>
        <taxon>Perkinsea</taxon>
        <taxon>Perkinsida</taxon>
        <taxon>Perkinsidae</taxon>
        <taxon>Perkinsus</taxon>
    </lineage>
</organism>
<dbReference type="Proteomes" id="UP000007800">
    <property type="component" value="Unassembled WGS sequence"/>
</dbReference>